<evidence type="ECO:0000259" key="9">
    <source>
        <dbReference type="Pfam" id="PF00814"/>
    </source>
</evidence>
<comment type="function">
    <text evidence="7">Required for the formation of a threonylcarbamoyl group on adenosine at position 37 (t(6)A37) in mitochondrial tRNAs that read codons beginning with adenine. Probably involved in the transfer of the threonylcarbamoyl moiety of threonylcarbamoyl-AMP (TC-AMP) to the N6 group of A37. Involved in mitochondrial genome maintenance.</text>
</comment>
<reference evidence="10 11" key="1">
    <citation type="submission" date="2017-06" db="EMBL/GenBank/DDBJ databases">
        <title>Ant-infecting Ophiocordyceps genomes reveal a high diversity of potential behavioral manipulation genes and a possible major role for enterotoxins.</title>
        <authorList>
            <person name="De Bekker C."/>
            <person name="Evans H.C."/>
            <person name="Brachmann A."/>
            <person name="Hughes D.P."/>
        </authorList>
    </citation>
    <scope>NUCLEOTIDE SEQUENCE [LARGE SCALE GENOMIC DNA]</scope>
    <source>
        <strain evidence="10 11">1348a</strain>
    </source>
</reference>
<protein>
    <recommendedName>
        <fullName evidence="1">N(6)-L-threonylcarbamoyladenine synthase</fullName>
        <ecNumber evidence="1">2.3.1.234</ecNumber>
    </recommendedName>
</protein>
<evidence type="ECO:0000256" key="1">
    <source>
        <dbReference type="ARBA" id="ARBA00012156"/>
    </source>
</evidence>
<evidence type="ECO:0000256" key="2">
    <source>
        <dbReference type="ARBA" id="ARBA00022679"/>
    </source>
</evidence>
<dbReference type="InterPro" id="IPR017861">
    <property type="entry name" value="KAE1/TsaD"/>
</dbReference>
<keyword evidence="11" id="KW-1185">Reference proteome</keyword>
<comment type="similarity">
    <text evidence="7">Belongs to the KAE1 / TsaD family.</text>
</comment>
<feature type="region of interest" description="Disordered" evidence="8">
    <location>
        <begin position="69"/>
        <end position="97"/>
    </location>
</feature>
<keyword evidence="5 7" id="KW-0012">Acyltransferase</keyword>
<evidence type="ECO:0000313" key="10">
    <source>
        <dbReference type="EMBL" id="PHH81874.1"/>
    </source>
</evidence>
<dbReference type="PANTHER" id="PTHR11735">
    <property type="entry name" value="TRNA N6-ADENOSINE THREONYLCARBAMOYLTRANSFERASE"/>
    <property type="match status" value="1"/>
</dbReference>
<dbReference type="HAMAP" id="MF_01445">
    <property type="entry name" value="TsaD"/>
    <property type="match status" value="1"/>
</dbReference>
<keyword evidence="3 7" id="KW-0819">tRNA processing</keyword>
<dbReference type="GO" id="GO:0046872">
    <property type="term" value="F:metal ion binding"/>
    <property type="evidence" value="ECO:0007669"/>
    <property type="project" value="UniProtKB-KW"/>
</dbReference>
<dbReference type="EC" id="2.3.1.234" evidence="1"/>
<dbReference type="Proteomes" id="UP000224854">
    <property type="component" value="Unassembled WGS sequence"/>
</dbReference>
<name>A0A2C5ZR27_9HYPO</name>
<dbReference type="InterPro" id="IPR043129">
    <property type="entry name" value="ATPase_NBD"/>
</dbReference>
<evidence type="ECO:0000256" key="4">
    <source>
        <dbReference type="ARBA" id="ARBA00022723"/>
    </source>
</evidence>
<dbReference type="OrthoDB" id="10259622at2759"/>
<evidence type="ECO:0000256" key="5">
    <source>
        <dbReference type="ARBA" id="ARBA00023315"/>
    </source>
</evidence>
<comment type="caution">
    <text evidence="10">The sequence shown here is derived from an EMBL/GenBank/DDBJ whole genome shotgun (WGS) entry which is preliminary data.</text>
</comment>
<evidence type="ECO:0000313" key="11">
    <source>
        <dbReference type="Proteomes" id="UP000224854"/>
    </source>
</evidence>
<evidence type="ECO:0000256" key="6">
    <source>
        <dbReference type="ARBA" id="ARBA00048117"/>
    </source>
</evidence>
<dbReference type="AlphaFoldDB" id="A0A2C5ZR27"/>
<gene>
    <name evidence="10" type="ORF">CDD82_7690</name>
</gene>
<dbReference type="GO" id="GO:0005739">
    <property type="term" value="C:mitochondrion"/>
    <property type="evidence" value="ECO:0007669"/>
    <property type="project" value="UniProtKB-SubCell"/>
</dbReference>
<keyword evidence="7" id="KW-0496">Mitochondrion</keyword>
<dbReference type="EMBL" id="NJEU01000092">
    <property type="protein sequence ID" value="PHH81874.1"/>
    <property type="molecule type" value="Genomic_DNA"/>
</dbReference>
<dbReference type="GO" id="GO:0072670">
    <property type="term" value="P:mitochondrial tRNA threonylcarbamoyladenosine modification"/>
    <property type="evidence" value="ECO:0007669"/>
    <property type="project" value="TreeGrafter"/>
</dbReference>
<organism evidence="10 11">
    <name type="scientific">Ophiocordyceps australis</name>
    <dbReference type="NCBI Taxonomy" id="1399860"/>
    <lineage>
        <taxon>Eukaryota</taxon>
        <taxon>Fungi</taxon>
        <taxon>Dikarya</taxon>
        <taxon>Ascomycota</taxon>
        <taxon>Pezizomycotina</taxon>
        <taxon>Sordariomycetes</taxon>
        <taxon>Hypocreomycetidae</taxon>
        <taxon>Hypocreales</taxon>
        <taxon>Ophiocordycipitaceae</taxon>
        <taxon>Ophiocordyceps</taxon>
    </lineage>
</organism>
<comment type="catalytic activity">
    <reaction evidence="6 7">
        <text>L-threonylcarbamoyladenylate + adenosine(37) in tRNA = N(6)-L-threonylcarbamoyladenosine(37) in tRNA + AMP + H(+)</text>
        <dbReference type="Rhea" id="RHEA:37059"/>
        <dbReference type="Rhea" id="RHEA-COMP:10162"/>
        <dbReference type="Rhea" id="RHEA-COMP:10163"/>
        <dbReference type="ChEBI" id="CHEBI:15378"/>
        <dbReference type="ChEBI" id="CHEBI:73682"/>
        <dbReference type="ChEBI" id="CHEBI:74411"/>
        <dbReference type="ChEBI" id="CHEBI:74418"/>
        <dbReference type="ChEBI" id="CHEBI:456215"/>
        <dbReference type="EC" id="2.3.1.234"/>
    </reaction>
</comment>
<proteinExistence type="inferred from homology"/>
<comment type="subcellular location">
    <subcellularLocation>
        <location evidence="7">Mitochondrion</location>
    </subcellularLocation>
</comment>
<dbReference type="PRINTS" id="PR00789">
    <property type="entry name" value="OSIALOPTASE"/>
</dbReference>
<sequence length="420" mass="45003">METSCDDTAVAVLRQRRAGLGVQTELLFNEREASDNRAFQGINPRAAVRAHHERLAPMVKRALEALGEAHGEAHQEAHDEAHQEAHDAKAGAKAHARPDLVAATRGPGTASCLSVGLNMAKGLAVAWDVPFAAVHHMQAHALTPRLAHALGLGAPADFPFASLLVSGGHTQLVLTTSLTHHRVIASTADIAVGNLLDQTARVILPPDLLAASPDVMYARQLDAFAFASPRDLASMPLPLTRAHELAATPTGYSWTLPMPLSRTRRLAFSFSAIYTTVHRIAHAAMPLHERRALARHTLLAAFQHIASRLCIALDDDAELRTATTRLVLSGGVAANSFLARLLRSTLDMRGHSHLGLVVSPPALCTDNAAMIAWTALEMYQAGWLNHLSATPISRWSLDPAVDQGILGVDALIRRPGFEAS</sequence>
<dbReference type="Pfam" id="PF00814">
    <property type="entry name" value="TsaD"/>
    <property type="match status" value="1"/>
</dbReference>
<keyword evidence="4 7" id="KW-0479">Metal-binding</keyword>
<accession>A0A2C5ZR27</accession>
<evidence type="ECO:0000256" key="8">
    <source>
        <dbReference type="SAM" id="MobiDB-lite"/>
    </source>
</evidence>
<dbReference type="InterPro" id="IPR000905">
    <property type="entry name" value="Gcp-like_dom"/>
</dbReference>
<comment type="subunit">
    <text evidence="7">Homodimer.</text>
</comment>
<keyword evidence="2 7" id="KW-0808">Transferase</keyword>
<evidence type="ECO:0000256" key="7">
    <source>
        <dbReference type="HAMAP-Rule" id="MF_03179"/>
    </source>
</evidence>
<feature type="compositionally biased region" description="Basic and acidic residues" evidence="8">
    <location>
        <begin position="69"/>
        <end position="90"/>
    </location>
</feature>
<dbReference type="SUPFAM" id="SSF53067">
    <property type="entry name" value="Actin-like ATPase domain"/>
    <property type="match status" value="2"/>
</dbReference>
<evidence type="ECO:0000256" key="3">
    <source>
        <dbReference type="ARBA" id="ARBA00022694"/>
    </source>
</evidence>
<feature type="domain" description="Gcp-like" evidence="9">
    <location>
        <begin position="74"/>
        <end position="373"/>
    </location>
</feature>
<comment type="cofactor">
    <cofactor evidence="7">
        <name>a divalent metal cation</name>
        <dbReference type="ChEBI" id="CHEBI:60240"/>
    </cofactor>
    <text evidence="7">Binds 1 divalent metal cation per subunit.</text>
</comment>
<dbReference type="InterPro" id="IPR022450">
    <property type="entry name" value="TsaD"/>
</dbReference>
<dbReference type="Gene3D" id="3.30.420.40">
    <property type="match status" value="2"/>
</dbReference>
<dbReference type="PANTHER" id="PTHR11735:SF6">
    <property type="entry name" value="TRNA N6-ADENOSINE THREONYLCARBAMOYLTRANSFERASE, MITOCHONDRIAL"/>
    <property type="match status" value="1"/>
</dbReference>
<dbReference type="GO" id="GO:0061711">
    <property type="term" value="F:tRNA N(6)-L-threonylcarbamoyladenine synthase activity"/>
    <property type="evidence" value="ECO:0007669"/>
    <property type="project" value="UniProtKB-EC"/>
</dbReference>